<dbReference type="AlphaFoldDB" id="A0AAW1RR16"/>
<keyword evidence="1" id="KW-0175">Coiled coil</keyword>
<name>A0AAW1RR16_9CHLO</name>
<feature type="coiled-coil region" evidence="1">
    <location>
        <begin position="195"/>
        <end position="236"/>
    </location>
</feature>
<accession>A0AAW1RR16</accession>
<sequence>MVPGILTRAGSGHLDSQAATVSPFQGYPANHHPRSPTHRPLALQRAASAPSCAASHGAATLTAAPIATLSPTQHLTAPLEQAMDHSWAVLQAELSWVKEQLDRERSRSNGTAVHMEQRRIMMELMQQSQLVNKLQGQVSKLEQTLTQAQLTIAQQAKDMTVLGRAQALADWTNYASTRKRYLSSVAEVDAVTSRASQAERALQAEKSSKAQLLQQIQHLKRQNTELQNRRLDLQAEA</sequence>
<gene>
    <name evidence="3" type="ORF">WJX74_004662</name>
</gene>
<dbReference type="EMBL" id="JALJOS010000007">
    <property type="protein sequence ID" value="KAK9836625.1"/>
    <property type="molecule type" value="Genomic_DNA"/>
</dbReference>
<evidence type="ECO:0000313" key="3">
    <source>
        <dbReference type="EMBL" id="KAK9836625.1"/>
    </source>
</evidence>
<dbReference type="Proteomes" id="UP001438707">
    <property type="component" value="Unassembled WGS sequence"/>
</dbReference>
<proteinExistence type="predicted"/>
<keyword evidence="4" id="KW-1185">Reference proteome</keyword>
<evidence type="ECO:0000313" key="4">
    <source>
        <dbReference type="Proteomes" id="UP001438707"/>
    </source>
</evidence>
<feature type="region of interest" description="Disordered" evidence="2">
    <location>
        <begin position="23"/>
        <end position="48"/>
    </location>
</feature>
<feature type="coiled-coil region" evidence="1">
    <location>
        <begin position="124"/>
        <end position="158"/>
    </location>
</feature>
<protein>
    <submittedName>
        <fullName evidence="3">Uncharacterized protein</fullName>
    </submittedName>
</protein>
<reference evidence="3 4" key="1">
    <citation type="journal article" date="2024" name="Nat. Commun.">
        <title>Phylogenomics reveals the evolutionary origins of lichenization in chlorophyte algae.</title>
        <authorList>
            <person name="Puginier C."/>
            <person name="Libourel C."/>
            <person name="Otte J."/>
            <person name="Skaloud P."/>
            <person name="Haon M."/>
            <person name="Grisel S."/>
            <person name="Petersen M."/>
            <person name="Berrin J.G."/>
            <person name="Delaux P.M."/>
            <person name="Dal Grande F."/>
            <person name="Keller J."/>
        </authorList>
    </citation>
    <scope>NUCLEOTIDE SEQUENCE [LARGE SCALE GENOMIC DNA]</scope>
    <source>
        <strain evidence="3 4">SAG 2145</strain>
    </source>
</reference>
<evidence type="ECO:0000256" key="2">
    <source>
        <dbReference type="SAM" id="MobiDB-lite"/>
    </source>
</evidence>
<organism evidence="3 4">
    <name type="scientific">Apatococcus lobatus</name>
    <dbReference type="NCBI Taxonomy" id="904363"/>
    <lineage>
        <taxon>Eukaryota</taxon>
        <taxon>Viridiplantae</taxon>
        <taxon>Chlorophyta</taxon>
        <taxon>core chlorophytes</taxon>
        <taxon>Trebouxiophyceae</taxon>
        <taxon>Chlorellales</taxon>
        <taxon>Chlorellaceae</taxon>
        <taxon>Apatococcus</taxon>
    </lineage>
</organism>
<comment type="caution">
    <text evidence="3">The sequence shown here is derived from an EMBL/GenBank/DDBJ whole genome shotgun (WGS) entry which is preliminary data.</text>
</comment>
<evidence type="ECO:0000256" key="1">
    <source>
        <dbReference type="SAM" id="Coils"/>
    </source>
</evidence>